<feature type="transmembrane region" description="Helical" evidence="1">
    <location>
        <begin position="31"/>
        <end position="55"/>
    </location>
</feature>
<feature type="domain" description="Inner membrane protein YgaP-like transmembrane" evidence="2">
    <location>
        <begin position="2"/>
        <end position="62"/>
    </location>
</feature>
<dbReference type="Gene3D" id="6.10.140.1340">
    <property type="match status" value="1"/>
</dbReference>
<evidence type="ECO:0000256" key="1">
    <source>
        <dbReference type="SAM" id="Phobius"/>
    </source>
</evidence>
<evidence type="ECO:0000313" key="4">
    <source>
        <dbReference type="Proteomes" id="UP001589813"/>
    </source>
</evidence>
<keyword evidence="4" id="KW-1185">Reference proteome</keyword>
<evidence type="ECO:0000259" key="2">
    <source>
        <dbReference type="Pfam" id="PF11127"/>
    </source>
</evidence>
<gene>
    <name evidence="3" type="ORF">ACFFJP_19575</name>
</gene>
<keyword evidence="1" id="KW-0472">Membrane</keyword>
<keyword evidence="1" id="KW-0812">Transmembrane</keyword>
<dbReference type="Pfam" id="PF11127">
    <property type="entry name" value="YgaP-like_TM"/>
    <property type="match status" value="1"/>
</dbReference>
<accession>A0ABV6BHY2</accession>
<reference evidence="3 4" key="1">
    <citation type="submission" date="2024-09" db="EMBL/GenBank/DDBJ databases">
        <authorList>
            <person name="Sun Q."/>
            <person name="Mori K."/>
        </authorList>
    </citation>
    <scope>NUCLEOTIDE SEQUENCE [LARGE SCALE GENOMIC DNA]</scope>
    <source>
        <strain evidence="3 4">KCTC 23315</strain>
    </source>
</reference>
<keyword evidence="1" id="KW-1133">Transmembrane helix</keyword>
<dbReference type="RefSeq" id="WP_377248365.1">
    <property type="nucleotide sequence ID" value="NZ_JBHLXP010000005.1"/>
</dbReference>
<organism evidence="3 4">
    <name type="scientific">Rheinheimera tilapiae</name>
    <dbReference type="NCBI Taxonomy" id="875043"/>
    <lineage>
        <taxon>Bacteria</taxon>
        <taxon>Pseudomonadati</taxon>
        <taxon>Pseudomonadota</taxon>
        <taxon>Gammaproteobacteria</taxon>
        <taxon>Chromatiales</taxon>
        <taxon>Chromatiaceae</taxon>
        <taxon>Rheinheimera</taxon>
    </lineage>
</organism>
<name>A0ABV6BHY2_9GAMM</name>
<feature type="transmembrane region" description="Helical" evidence="1">
    <location>
        <begin position="7"/>
        <end position="25"/>
    </location>
</feature>
<dbReference type="Proteomes" id="UP001589813">
    <property type="component" value="Unassembled WGS sequence"/>
</dbReference>
<proteinExistence type="predicted"/>
<protein>
    <submittedName>
        <fullName evidence="3">DUF2892 domain-containing protein</fullName>
    </submittedName>
</protein>
<sequence length="71" mass="7803">MTVERALLVFAGSMVLLSVVLTYFVHPNFVWLTVFVGANMVQSAFTGFCPAVMVMKKLGMQTEAQQACSVR</sequence>
<evidence type="ECO:0000313" key="3">
    <source>
        <dbReference type="EMBL" id="MFC0050492.1"/>
    </source>
</evidence>
<dbReference type="EMBL" id="JBHLXP010000005">
    <property type="protein sequence ID" value="MFC0050492.1"/>
    <property type="molecule type" value="Genomic_DNA"/>
</dbReference>
<comment type="caution">
    <text evidence="3">The sequence shown here is derived from an EMBL/GenBank/DDBJ whole genome shotgun (WGS) entry which is preliminary data.</text>
</comment>
<dbReference type="InterPro" id="IPR021309">
    <property type="entry name" value="YgaP-like_TM"/>
</dbReference>